<reference evidence="1" key="1">
    <citation type="submission" date="2015-10" db="EMBL/GenBank/DDBJ databases">
        <authorList>
            <person name="Gilbert D.G."/>
        </authorList>
    </citation>
    <scope>NUCLEOTIDE SEQUENCE</scope>
    <source>
        <strain evidence="1">Phyl III-seqv23</strain>
    </source>
</reference>
<sequence length="71" mass="7283">MPLRLQPVLSCICGACPASDSPFLPRNGIATGNDLPACLGAPVHLDGDVGGPIDRARQPVPLEAMAVMGFD</sequence>
<dbReference type="AlphaFoldDB" id="A0A0S4UY67"/>
<name>A0A0S4UY67_RALSL</name>
<evidence type="ECO:0000313" key="1">
    <source>
        <dbReference type="EMBL" id="CUV27252.1"/>
    </source>
</evidence>
<protein>
    <submittedName>
        <fullName evidence="1">Uncharacterized protein</fullName>
    </submittedName>
</protein>
<accession>A0A0S4UY67</accession>
<proteinExistence type="predicted"/>
<dbReference type="EMBL" id="LN899824">
    <property type="protein sequence ID" value="CUV27252.1"/>
    <property type="molecule type" value="Genomic_DNA"/>
</dbReference>
<gene>
    <name evidence="1" type="ORF">RUN1985_v1_50039</name>
</gene>
<organism evidence="1">
    <name type="scientific">Ralstonia solanacearum</name>
    <name type="common">Pseudomonas solanacearum</name>
    <dbReference type="NCBI Taxonomy" id="305"/>
    <lineage>
        <taxon>Bacteria</taxon>
        <taxon>Pseudomonadati</taxon>
        <taxon>Pseudomonadota</taxon>
        <taxon>Betaproteobacteria</taxon>
        <taxon>Burkholderiales</taxon>
        <taxon>Burkholderiaceae</taxon>
        <taxon>Ralstonia</taxon>
        <taxon>Ralstonia solanacearum species complex</taxon>
    </lineage>
</organism>